<dbReference type="Pfam" id="PF14200">
    <property type="entry name" value="RicinB_lectin_2"/>
    <property type="match status" value="1"/>
</dbReference>
<dbReference type="Gene3D" id="2.60.40.1180">
    <property type="entry name" value="Golgi alpha-mannosidase II"/>
    <property type="match status" value="1"/>
</dbReference>
<dbReference type="InterPro" id="IPR000772">
    <property type="entry name" value="Ricin_B_lectin"/>
</dbReference>
<dbReference type="Gene3D" id="3.20.20.80">
    <property type="entry name" value="Glycosidases"/>
    <property type="match status" value="1"/>
</dbReference>
<feature type="signal peptide" evidence="5">
    <location>
        <begin position="1"/>
        <end position="23"/>
    </location>
</feature>
<dbReference type="SUPFAM" id="SSF51445">
    <property type="entry name" value="(Trans)glycosidases"/>
    <property type="match status" value="1"/>
</dbReference>
<feature type="domain" description="Glycoside hydrolase family 5" evidence="6">
    <location>
        <begin position="50"/>
        <end position="363"/>
    </location>
</feature>
<evidence type="ECO:0000256" key="3">
    <source>
        <dbReference type="ARBA" id="ARBA00023295"/>
    </source>
</evidence>
<dbReference type="GO" id="GO:0000272">
    <property type="term" value="P:polysaccharide catabolic process"/>
    <property type="evidence" value="ECO:0007669"/>
    <property type="project" value="InterPro"/>
</dbReference>
<comment type="similarity">
    <text evidence="1 4">Belongs to the glycosyl hydrolase 5 (cellulase A) family.</text>
</comment>
<dbReference type="GO" id="GO:0004553">
    <property type="term" value="F:hydrolase activity, hydrolyzing O-glycosyl compounds"/>
    <property type="evidence" value="ECO:0007669"/>
    <property type="project" value="InterPro"/>
</dbReference>
<sequence length="630" mass="68714">MTTLCARAALLAGLALASSSLWAQCTAAPAVPGLAAPLHVEGPYFRDAQNRVVLLRGMNVAGTGKVPPFTLLTDASQVAQLKRWGVNLMRLTFNWEAYEATRCQYDSGYLSKVETIVDWAQAAGIHVLVDFHQDTYSRFANHGCGEGFPQWAVASSVTRYAPDNSASCQFLIPGWWGVSAALDPVFHATWHAFYADEEGIKSRYVDMVASVAQAMSRHANVIGYDLMNEPWGYENEIVDVYDRASAAIRARHPGAILFYEPTADASVVRAPQWVDAGGQAHRHDNTVWAPHYYEFSANVLKNWSGASADGTLADQVSQAAKNGSAHFLGEMGEWADTAHVNGYMESLYDTMDARFISGAQWGYTPLWTSAKRDGWNAEDFSVVASGQLRSQLYHPRFFPRATAGTPVAFRTSGTWFSYRWTHDPRSGSTEVFIPAGYALAQTVVSVSPASMSCRIESSADQQILRCSGPDAGPSAVDFSLKQPLVDGVTYRLTNLHTGLVADVANWSIKDGDPVHQWEYVGGSNQQWRAVDKGQGRWSFVSVNSGLCLGVKGDPAGRGQGIVQMACSDSHPSERMRLVHLGGNGFNLVFDPSGACLDDNNWSKGNGSWLEKWTCGSPAQANQTWVIQVVQ</sequence>
<dbReference type="InterPro" id="IPR001547">
    <property type="entry name" value="Glyco_hydro_5"/>
</dbReference>
<accession>A0A3N7HM79</accession>
<reference evidence="9 10" key="2">
    <citation type="submission" date="2018-12" db="EMBL/GenBank/DDBJ databases">
        <title>Rhizobacter gummiphilus sp. nov., a rubber-degrading bacterium isolated from the soil of a botanical garden in Japan.</title>
        <authorList>
            <person name="Shunsuke S.S."/>
        </authorList>
    </citation>
    <scope>NUCLEOTIDE SEQUENCE [LARGE SCALE GENOMIC DNA]</scope>
    <source>
        <strain evidence="9 10">S-16</strain>
    </source>
</reference>
<reference evidence="9 10" key="1">
    <citation type="submission" date="2018-08" db="EMBL/GenBank/DDBJ databases">
        <authorList>
            <person name="Khan S.A."/>
            <person name="Jeon C.O."/>
            <person name="Chun B.H."/>
            <person name="Jeong S.E."/>
        </authorList>
    </citation>
    <scope>NUCLEOTIDE SEQUENCE [LARGE SCALE GENOMIC DNA]</scope>
    <source>
        <strain evidence="9 10">S-16</strain>
    </source>
</reference>
<comment type="caution">
    <text evidence="9">The sequence shown here is derived from an EMBL/GenBank/DDBJ whole genome shotgun (WGS) entry which is preliminary data.</text>
</comment>
<evidence type="ECO:0000256" key="5">
    <source>
        <dbReference type="SAM" id="SignalP"/>
    </source>
</evidence>
<dbReference type="Pfam" id="PF18564">
    <property type="entry name" value="Glyco_hydro_5_C"/>
    <property type="match status" value="1"/>
</dbReference>
<dbReference type="GO" id="GO:0016042">
    <property type="term" value="P:lipid catabolic process"/>
    <property type="evidence" value="ECO:0007669"/>
    <property type="project" value="UniProtKB-ARBA"/>
</dbReference>
<dbReference type="GO" id="GO:1901136">
    <property type="term" value="P:carbohydrate derivative catabolic process"/>
    <property type="evidence" value="ECO:0007669"/>
    <property type="project" value="UniProtKB-ARBA"/>
</dbReference>
<feature type="domain" description="Ricin B lectin" evidence="7">
    <location>
        <begin position="486"/>
        <end position="562"/>
    </location>
</feature>
<evidence type="ECO:0000259" key="8">
    <source>
        <dbReference type="Pfam" id="PF18564"/>
    </source>
</evidence>
<proteinExistence type="inferred from homology"/>
<keyword evidence="2 4" id="KW-0378">Hydrolase</keyword>
<evidence type="ECO:0000259" key="7">
    <source>
        <dbReference type="Pfam" id="PF14200"/>
    </source>
</evidence>
<dbReference type="PANTHER" id="PTHR31308:SF5">
    <property type="entry name" value="ERGOSTERYL-BETA-GLUCOSIDASE"/>
    <property type="match status" value="1"/>
</dbReference>
<dbReference type="OrthoDB" id="8673369at2"/>
<evidence type="ECO:0000313" key="9">
    <source>
        <dbReference type="EMBL" id="RQP23184.1"/>
    </source>
</evidence>
<evidence type="ECO:0000256" key="2">
    <source>
        <dbReference type="ARBA" id="ARBA00022801"/>
    </source>
</evidence>
<dbReference type="PANTHER" id="PTHR31308">
    <property type="match status" value="1"/>
</dbReference>
<gene>
    <name evidence="9" type="ORF">DZC73_18905</name>
</gene>
<dbReference type="EMBL" id="QUSW01000005">
    <property type="protein sequence ID" value="RQP23184.1"/>
    <property type="molecule type" value="Genomic_DNA"/>
</dbReference>
<dbReference type="InterPro" id="IPR035992">
    <property type="entry name" value="Ricin_B-like_lectins"/>
</dbReference>
<keyword evidence="3 4" id="KW-0326">Glycosidase</keyword>
<evidence type="ECO:0000313" key="10">
    <source>
        <dbReference type="Proteomes" id="UP000267464"/>
    </source>
</evidence>
<dbReference type="InterPro" id="IPR017853">
    <property type="entry name" value="GH"/>
</dbReference>
<dbReference type="AlphaFoldDB" id="A0A3N7HM79"/>
<dbReference type="CDD" id="cd00161">
    <property type="entry name" value="beta-trefoil_Ricin-like"/>
    <property type="match status" value="1"/>
</dbReference>
<organism evidence="9 10">
    <name type="scientific">Piscinibacter terrae</name>
    <dbReference type="NCBI Taxonomy" id="2496871"/>
    <lineage>
        <taxon>Bacteria</taxon>
        <taxon>Pseudomonadati</taxon>
        <taxon>Pseudomonadota</taxon>
        <taxon>Betaproteobacteria</taxon>
        <taxon>Burkholderiales</taxon>
        <taxon>Sphaerotilaceae</taxon>
        <taxon>Piscinibacter</taxon>
    </lineage>
</organism>
<keyword evidence="10" id="KW-1185">Reference proteome</keyword>
<feature type="chain" id="PRO_5018183810" evidence="5">
    <location>
        <begin position="24"/>
        <end position="630"/>
    </location>
</feature>
<name>A0A3N7HM79_9BURK</name>
<evidence type="ECO:0000256" key="4">
    <source>
        <dbReference type="RuleBase" id="RU361153"/>
    </source>
</evidence>
<feature type="domain" description="Glycoside hydrolase family 5 C-terminal" evidence="8">
    <location>
        <begin position="398"/>
        <end position="466"/>
    </location>
</feature>
<dbReference type="PROSITE" id="PS50231">
    <property type="entry name" value="RICIN_B_LECTIN"/>
    <property type="match status" value="1"/>
</dbReference>
<dbReference type="InterPro" id="IPR041036">
    <property type="entry name" value="GH5_C"/>
</dbReference>
<evidence type="ECO:0000259" key="6">
    <source>
        <dbReference type="Pfam" id="PF00150"/>
    </source>
</evidence>
<dbReference type="Gene3D" id="2.80.10.50">
    <property type="match status" value="1"/>
</dbReference>
<keyword evidence="5" id="KW-0732">Signal</keyword>
<dbReference type="Proteomes" id="UP000267464">
    <property type="component" value="Unassembled WGS sequence"/>
</dbReference>
<protein>
    <submittedName>
        <fullName evidence="9">Uncharacterized protein</fullName>
    </submittedName>
</protein>
<dbReference type="Pfam" id="PF00150">
    <property type="entry name" value="Cellulase"/>
    <property type="match status" value="1"/>
</dbReference>
<dbReference type="InterPro" id="IPR052066">
    <property type="entry name" value="Glycosphingolipid_Hydrolases"/>
</dbReference>
<evidence type="ECO:0000256" key="1">
    <source>
        <dbReference type="ARBA" id="ARBA00005641"/>
    </source>
</evidence>
<dbReference type="InterPro" id="IPR013780">
    <property type="entry name" value="Glyco_hydro_b"/>
</dbReference>
<dbReference type="SUPFAM" id="SSF50370">
    <property type="entry name" value="Ricin B-like lectins"/>
    <property type="match status" value="1"/>
</dbReference>
<dbReference type="RefSeq" id="WP_124541931.1">
    <property type="nucleotide sequence ID" value="NZ_QUSW01000005.1"/>
</dbReference>